<feature type="transmembrane region" description="Helical" evidence="5">
    <location>
        <begin position="410"/>
        <end position="431"/>
    </location>
</feature>
<dbReference type="RefSeq" id="XP_066627632.1">
    <property type="nucleotide sequence ID" value="XM_066782057.1"/>
</dbReference>
<dbReference type="GeneID" id="92014779"/>
<evidence type="ECO:0000256" key="5">
    <source>
        <dbReference type="SAM" id="Phobius"/>
    </source>
</evidence>
<organism evidence="7 8">
    <name type="scientific">Diplodia seriata</name>
    <dbReference type="NCBI Taxonomy" id="420778"/>
    <lineage>
        <taxon>Eukaryota</taxon>
        <taxon>Fungi</taxon>
        <taxon>Dikarya</taxon>
        <taxon>Ascomycota</taxon>
        <taxon>Pezizomycotina</taxon>
        <taxon>Dothideomycetes</taxon>
        <taxon>Dothideomycetes incertae sedis</taxon>
        <taxon>Botryosphaeriales</taxon>
        <taxon>Botryosphaeriaceae</taxon>
        <taxon>Diplodia</taxon>
    </lineage>
</organism>
<comment type="subcellular location">
    <subcellularLocation>
        <location evidence="1">Membrane</location>
        <topology evidence="1">Multi-pass membrane protein</topology>
    </subcellularLocation>
</comment>
<protein>
    <recommendedName>
        <fullName evidence="6">CorA-like transporter domain-containing protein</fullName>
    </recommendedName>
</protein>
<evidence type="ECO:0000256" key="2">
    <source>
        <dbReference type="ARBA" id="ARBA00022692"/>
    </source>
</evidence>
<sequence length="490" mass="55220">MAEEIKLLPFSEYPLNLPDESALGLDRFHYQDRLIKHIRSISAKKTVNFRVLTSSSDAELPTQHIIEDEQNAREAISNGSDCRIFCFFQKDSLRPFLITAPLLWELLDTNALPLHFLDVLFAVHTETCISEESYGNVFLQTSTEPSLSFELSYQFKYAEPNNRSRAFPWSIRRTEVFNRFETTTDGGSARCTWLLFHPKEDSALSKRLARAAERPGEWRAITANPLRLHIAVLAAYVDNWRDFLVDIGKQYSDLKKLVWTADISNDDDGGGGGVLSEALSFASMRSLRGLEERVQSVPVTLGQTVRLVQTLQQLDRHMLQHASYAQSEHAATANALAALMVRLEGYQTSAKALELRIQGILRLVTDALNVKNQNAAARVQKFAADNQAVSTEISKGVYALARDSVDDSTIARIVTLATLIYLPASFVASLFGMNFFDFDEESDRMKISKDAWIYLLVTVPLTAVTGLAWWHAARIQRMKRASRRRQPPDV</sequence>
<keyword evidence="3 5" id="KW-1133">Transmembrane helix</keyword>
<dbReference type="InterPro" id="IPR045863">
    <property type="entry name" value="CorA_TM1_TM2"/>
</dbReference>
<dbReference type="Pfam" id="PF26616">
    <property type="entry name" value="CorA-like"/>
    <property type="match status" value="1"/>
</dbReference>
<evidence type="ECO:0000256" key="4">
    <source>
        <dbReference type="ARBA" id="ARBA00023136"/>
    </source>
</evidence>
<proteinExistence type="predicted"/>
<evidence type="ECO:0000313" key="8">
    <source>
        <dbReference type="Proteomes" id="UP001430584"/>
    </source>
</evidence>
<dbReference type="Proteomes" id="UP001430584">
    <property type="component" value="Unassembled WGS sequence"/>
</dbReference>
<dbReference type="Gene3D" id="1.20.58.340">
    <property type="entry name" value="Magnesium transport protein CorA, transmembrane region"/>
    <property type="match status" value="1"/>
</dbReference>
<evidence type="ECO:0000259" key="6">
    <source>
        <dbReference type="Pfam" id="PF26616"/>
    </source>
</evidence>
<feature type="domain" description="CorA-like transporter" evidence="6">
    <location>
        <begin position="10"/>
        <end position="254"/>
    </location>
</feature>
<gene>
    <name evidence="7" type="ORF">SLS55_010694</name>
</gene>
<feature type="transmembrane region" description="Helical" evidence="5">
    <location>
        <begin position="451"/>
        <end position="470"/>
    </location>
</feature>
<accession>A0ABR3BV36</accession>
<keyword evidence="2 5" id="KW-0812">Transmembrane</keyword>
<keyword evidence="8" id="KW-1185">Reference proteome</keyword>
<dbReference type="SUPFAM" id="SSF144083">
    <property type="entry name" value="Magnesium transport protein CorA, transmembrane region"/>
    <property type="match status" value="1"/>
</dbReference>
<dbReference type="InterPro" id="IPR058257">
    <property type="entry name" value="CorA-like_dom"/>
</dbReference>
<evidence type="ECO:0000256" key="3">
    <source>
        <dbReference type="ARBA" id="ARBA00022989"/>
    </source>
</evidence>
<evidence type="ECO:0000313" key="7">
    <source>
        <dbReference type="EMBL" id="KAL0252252.1"/>
    </source>
</evidence>
<name>A0ABR3BV36_9PEZI</name>
<comment type="caution">
    <text evidence="7">The sequence shown here is derived from an EMBL/GenBank/DDBJ whole genome shotgun (WGS) entry which is preliminary data.</text>
</comment>
<evidence type="ECO:0000256" key="1">
    <source>
        <dbReference type="ARBA" id="ARBA00004141"/>
    </source>
</evidence>
<reference evidence="7 8" key="1">
    <citation type="submission" date="2024-02" db="EMBL/GenBank/DDBJ databases">
        <title>De novo assembly and annotation of 12 fungi associated with fruit tree decline syndrome in Ontario, Canada.</title>
        <authorList>
            <person name="Sulman M."/>
            <person name="Ellouze W."/>
            <person name="Ilyukhin E."/>
        </authorList>
    </citation>
    <scope>NUCLEOTIDE SEQUENCE [LARGE SCALE GENOMIC DNA]</scope>
    <source>
        <strain evidence="7 8">FDS-637</strain>
    </source>
</reference>
<dbReference type="EMBL" id="JAJVCZ030000018">
    <property type="protein sequence ID" value="KAL0252252.1"/>
    <property type="molecule type" value="Genomic_DNA"/>
</dbReference>
<keyword evidence="4 5" id="KW-0472">Membrane</keyword>